<accession>A0A397TXS0</accession>
<comment type="caution">
    <text evidence="1">The sequence shown here is derived from an EMBL/GenBank/DDBJ whole genome shotgun (WGS) entry which is preliminary data.</text>
</comment>
<keyword evidence="2" id="KW-1185">Reference proteome</keyword>
<protein>
    <submittedName>
        <fullName evidence="1">Uncharacterized protein</fullName>
    </submittedName>
</protein>
<reference evidence="1 2" key="1">
    <citation type="submission" date="2018-06" db="EMBL/GenBank/DDBJ databases">
        <title>Comparative genomics reveals the genomic features of Rhizophagus irregularis, R. cerebriforme, R. diaphanum and Gigaspora rosea, and their symbiotic lifestyle signature.</title>
        <authorList>
            <person name="Morin E."/>
            <person name="San Clemente H."/>
            <person name="Chen E.C.H."/>
            <person name="De La Providencia I."/>
            <person name="Hainaut M."/>
            <person name="Kuo A."/>
            <person name="Kohler A."/>
            <person name="Murat C."/>
            <person name="Tang N."/>
            <person name="Roy S."/>
            <person name="Loubradou J."/>
            <person name="Henrissat B."/>
            <person name="Grigoriev I.V."/>
            <person name="Corradi N."/>
            <person name="Roux C."/>
            <person name="Martin F.M."/>
        </authorList>
    </citation>
    <scope>NUCLEOTIDE SEQUENCE [LARGE SCALE GENOMIC DNA]</scope>
    <source>
        <strain evidence="1 2">DAOM 194757</strain>
    </source>
</reference>
<gene>
    <name evidence="1" type="ORF">C2G38_2236386</name>
</gene>
<dbReference type="EMBL" id="QKWP01006015">
    <property type="protein sequence ID" value="RIA99951.1"/>
    <property type="molecule type" value="Genomic_DNA"/>
</dbReference>
<dbReference type="AlphaFoldDB" id="A0A397TXS0"/>
<sequence>MYINIVKIALYSLTKNRNIHNYILSRVKDLEHAILCFTNFAYLGKVFDLASGKPLMNIEIDGIDKSLLKNKSEMDIRIGWLQLNSLQN</sequence>
<proteinExistence type="predicted"/>
<evidence type="ECO:0000313" key="2">
    <source>
        <dbReference type="Proteomes" id="UP000266673"/>
    </source>
</evidence>
<name>A0A397TXS0_9GLOM</name>
<evidence type="ECO:0000313" key="1">
    <source>
        <dbReference type="EMBL" id="RIA99951.1"/>
    </source>
</evidence>
<organism evidence="1 2">
    <name type="scientific">Gigaspora rosea</name>
    <dbReference type="NCBI Taxonomy" id="44941"/>
    <lineage>
        <taxon>Eukaryota</taxon>
        <taxon>Fungi</taxon>
        <taxon>Fungi incertae sedis</taxon>
        <taxon>Mucoromycota</taxon>
        <taxon>Glomeromycotina</taxon>
        <taxon>Glomeromycetes</taxon>
        <taxon>Diversisporales</taxon>
        <taxon>Gigasporaceae</taxon>
        <taxon>Gigaspora</taxon>
    </lineage>
</organism>
<dbReference type="Proteomes" id="UP000266673">
    <property type="component" value="Unassembled WGS sequence"/>
</dbReference>